<evidence type="ECO:0000256" key="4">
    <source>
        <dbReference type="SAM" id="MobiDB-lite"/>
    </source>
</evidence>
<sequence length="684" mass="77476">MTPVIPIRWEGPFTPASPIASKPQRPPPAAGAALSTDTAWIRTARHQSPDEMMPLNVSCLLQNCSLGRCSRRPLFFILLASVSALAFAQPDVSMTVYGEPPRYAADFQHFDYVNPDAPKGGSLRRSSQETDLFTYLLPYVDKATGVSQLDTWVFEPLAYRSLDEPYSVYALVAEKMERDPDNRWVRFFINPKARFHDGHPMTAEDVKFTFETLMTQGSLSYRQFYGFVEKAVIEAPLTIRFDFKEGANRTLPLDLASMRVLPQHWWKDRDFRNGGGYEPPLGSGPYRVSKVEPGRSVAFERVNDWWAKDLPVSRGLYNFDQLVVNFYGDIEVSRQLLIAGAYDYNREYSATGFTIRYDSPALRDGRLQKAILARGKPTAPQGFAFNLLNPIFQDRRVREALTLLWDFEWTNKQMMRNFYTRQHSYFPNTEMAATELPTAQELAILEPLRGQIPDEVFSRVYRAPATDGSGFVRDKQLQALTLLQEAGWRPKGDKLVNADDQPLEFTFLDGQGFDRMLLPYKRTLSQIGITLNLRRVDTSQYISRVNGRDYDMIVTGFPRSGIPNPSPGSDLYDLFGSSSATSVGSSNAMALQEPAVDVLIAGLVDATSREDMVLHARALDRVLQWSHLIIPNYYSDGTPTVHWNRFGRPKIEPAYDVGLETWWEVSPTALTNEQMAERLKDTAP</sequence>
<dbReference type="Gene3D" id="3.10.105.10">
    <property type="entry name" value="Dipeptide-binding Protein, Domain 3"/>
    <property type="match status" value="1"/>
</dbReference>
<dbReference type="SUPFAM" id="SSF53850">
    <property type="entry name" value="Periplasmic binding protein-like II"/>
    <property type="match status" value="1"/>
</dbReference>
<gene>
    <name evidence="6" type="ordered locus">PST_1709</name>
</gene>
<keyword evidence="7" id="KW-1185">Reference proteome</keyword>
<dbReference type="PANTHER" id="PTHR30290">
    <property type="entry name" value="PERIPLASMIC BINDING COMPONENT OF ABC TRANSPORTER"/>
    <property type="match status" value="1"/>
</dbReference>
<dbReference type="HOGENOM" id="CLU_023171_0_0_6"/>
<dbReference type="GO" id="GO:0015833">
    <property type="term" value="P:peptide transport"/>
    <property type="evidence" value="ECO:0007669"/>
    <property type="project" value="UniProtKB-KW"/>
</dbReference>
<dbReference type="Gene3D" id="3.40.190.10">
    <property type="entry name" value="Periplasmic binding protein-like II"/>
    <property type="match status" value="1"/>
</dbReference>
<evidence type="ECO:0000259" key="5">
    <source>
        <dbReference type="Pfam" id="PF00496"/>
    </source>
</evidence>
<keyword evidence="3" id="KW-0813">Transport</keyword>
<evidence type="ECO:0000256" key="1">
    <source>
        <dbReference type="ARBA" id="ARBA00022729"/>
    </source>
</evidence>
<dbReference type="InterPro" id="IPR030678">
    <property type="entry name" value="Peptide/Ni-bd"/>
</dbReference>
<dbReference type="InterPro" id="IPR000914">
    <property type="entry name" value="SBP_5_dom"/>
</dbReference>
<dbReference type="InterPro" id="IPR039424">
    <property type="entry name" value="SBP_5"/>
</dbReference>
<dbReference type="GO" id="GO:0042884">
    <property type="term" value="P:microcin transport"/>
    <property type="evidence" value="ECO:0007669"/>
    <property type="project" value="TreeGrafter"/>
</dbReference>
<dbReference type="GO" id="GO:1904680">
    <property type="term" value="F:peptide transmembrane transporter activity"/>
    <property type="evidence" value="ECO:0007669"/>
    <property type="project" value="TreeGrafter"/>
</dbReference>
<evidence type="ECO:0000313" key="7">
    <source>
        <dbReference type="Proteomes" id="UP000000233"/>
    </source>
</evidence>
<evidence type="ECO:0000313" key="6">
    <source>
        <dbReference type="EMBL" id="ABP79389.1"/>
    </source>
</evidence>
<dbReference type="Pfam" id="PF00496">
    <property type="entry name" value="SBP_bac_5"/>
    <property type="match status" value="1"/>
</dbReference>
<proteinExistence type="predicted"/>
<dbReference type="GO" id="GO:0030288">
    <property type="term" value="C:outer membrane-bounded periplasmic space"/>
    <property type="evidence" value="ECO:0007669"/>
    <property type="project" value="TreeGrafter"/>
</dbReference>
<feature type="region of interest" description="Disordered" evidence="4">
    <location>
        <begin position="14"/>
        <end position="34"/>
    </location>
</feature>
<dbReference type="Proteomes" id="UP000000233">
    <property type="component" value="Chromosome"/>
</dbReference>
<dbReference type="GO" id="GO:0015031">
    <property type="term" value="P:protein transport"/>
    <property type="evidence" value="ECO:0007669"/>
    <property type="project" value="UniProtKB-KW"/>
</dbReference>
<dbReference type="KEGG" id="psa:PST_1709"/>
<protein>
    <submittedName>
        <fullName evidence="6">Peptide ABC transporter, periplasmic peptide-binding protein</fullName>
    </submittedName>
</protein>
<accession>A4VK88</accession>
<dbReference type="PANTHER" id="PTHR30290:SF64">
    <property type="entry name" value="ABC TRANSPORTER PERIPLASMIC BINDING PROTEIN"/>
    <property type="match status" value="1"/>
</dbReference>
<reference evidence="6 7" key="1">
    <citation type="journal article" date="2008" name="Proc. Natl. Acad. Sci. U.S.A.">
        <title>Nitrogen fixation island and rhizosphere competence traits in the genome of root-associated Pseudomonas stutzeri A1501.</title>
        <authorList>
            <person name="Yan Y."/>
            <person name="Yang J."/>
            <person name="Dou Y."/>
            <person name="Chen M."/>
            <person name="Ping S."/>
            <person name="Peng J."/>
            <person name="Lu W."/>
            <person name="Zhang W."/>
            <person name="Yao Z."/>
            <person name="Li H."/>
            <person name="Liu W."/>
            <person name="He S."/>
            <person name="Geng L."/>
            <person name="Zhang X."/>
            <person name="Yang F."/>
            <person name="Yu H."/>
            <person name="Zhan Y."/>
            <person name="Li D."/>
            <person name="Lin Z."/>
            <person name="Wang Y."/>
            <person name="Elmerich C."/>
            <person name="Lin M."/>
            <person name="Jin Q."/>
        </authorList>
    </citation>
    <scope>NUCLEOTIDE SEQUENCE [LARGE SCALE GENOMIC DNA]</scope>
    <source>
        <strain evidence="6 7">A1501</strain>
    </source>
</reference>
<evidence type="ECO:0000256" key="2">
    <source>
        <dbReference type="ARBA" id="ARBA00022856"/>
    </source>
</evidence>
<dbReference type="EMBL" id="CP000304">
    <property type="protein sequence ID" value="ABP79389.1"/>
    <property type="molecule type" value="Genomic_DNA"/>
</dbReference>
<dbReference type="GO" id="GO:0043190">
    <property type="term" value="C:ATP-binding cassette (ABC) transporter complex"/>
    <property type="evidence" value="ECO:0007669"/>
    <property type="project" value="InterPro"/>
</dbReference>
<feature type="domain" description="Solute-binding protein family 5" evidence="5">
    <location>
        <begin position="169"/>
        <end position="573"/>
    </location>
</feature>
<dbReference type="CDD" id="cd08497">
    <property type="entry name" value="MbnE-like"/>
    <property type="match status" value="1"/>
</dbReference>
<dbReference type="AlphaFoldDB" id="A4VK88"/>
<keyword evidence="1" id="KW-0732">Signal</keyword>
<dbReference type="PIRSF" id="PIRSF002741">
    <property type="entry name" value="MppA"/>
    <property type="match status" value="1"/>
</dbReference>
<keyword evidence="3" id="KW-0653">Protein transport</keyword>
<evidence type="ECO:0000256" key="3">
    <source>
        <dbReference type="ARBA" id="ARBA00022927"/>
    </source>
</evidence>
<dbReference type="eggNOG" id="COG4166">
    <property type="taxonomic scope" value="Bacteria"/>
</dbReference>
<keyword evidence="2" id="KW-0571">Peptide transport</keyword>
<organism evidence="6 7">
    <name type="scientific">Stutzerimonas stutzeri (strain A1501)</name>
    <name type="common">Pseudomonas stutzeri</name>
    <dbReference type="NCBI Taxonomy" id="379731"/>
    <lineage>
        <taxon>Bacteria</taxon>
        <taxon>Pseudomonadati</taxon>
        <taxon>Pseudomonadota</taxon>
        <taxon>Gammaproteobacteria</taxon>
        <taxon>Pseudomonadales</taxon>
        <taxon>Pseudomonadaceae</taxon>
        <taxon>Stutzerimonas</taxon>
    </lineage>
</organism>
<name>A4VK88_STUS1</name>